<dbReference type="GO" id="GO:0016862">
    <property type="term" value="F:intramolecular oxidoreductase activity, interconverting keto- and enol-groups"/>
    <property type="evidence" value="ECO:0007669"/>
    <property type="project" value="InterPro"/>
</dbReference>
<dbReference type="RefSeq" id="WP_092677246.1">
    <property type="nucleotide sequence ID" value="NZ_FOGC01000010.1"/>
</dbReference>
<keyword evidence="5" id="KW-1185">Reference proteome</keyword>
<dbReference type="Proteomes" id="UP000242515">
    <property type="component" value="Unassembled WGS sequence"/>
</dbReference>
<evidence type="ECO:0000259" key="3">
    <source>
        <dbReference type="Pfam" id="PF01361"/>
    </source>
</evidence>
<evidence type="ECO:0000313" key="5">
    <source>
        <dbReference type="Proteomes" id="UP000242515"/>
    </source>
</evidence>
<dbReference type="InterPro" id="IPR004370">
    <property type="entry name" value="4-OT-like_dom"/>
</dbReference>
<accession>A0A1H9KY58</accession>
<keyword evidence="1" id="KW-0413">Isomerase</keyword>
<dbReference type="InterPro" id="IPR017284">
    <property type="entry name" value="Tautomerase_PptA"/>
</dbReference>
<sequence>MPHVDIKSFPREFTDEEKQALADEITEVIVRRFASKTESVSVSLQHVTPDAWRETVYEPEIMGQEEYLIKKPGYSM</sequence>
<name>A0A1H9KY58_9GAMM</name>
<evidence type="ECO:0000313" key="4">
    <source>
        <dbReference type="EMBL" id="SER03807.1"/>
    </source>
</evidence>
<proteinExistence type="predicted"/>
<dbReference type="PIRSF" id="PIRSF037799">
    <property type="entry name" value="Tautomer_YdcE_prd"/>
    <property type="match status" value="1"/>
</dbReference>
<dbReference type="OrthoDB" id="3395834at2"/>
<feature type="active site" description="Proton acceptor; via imino nitrogen" evidence="2">
    <location>
        <position position="2"/>
    </location>
</feature>
<dbReference type="Pfam" id="PF01361">
    <property type="entry name" value="Tautomerase"/>
    <property type="match status" value="1"/>
</dbReference>
<gene>
    <name evidence="4" type="ORF">SAMN05216522_11080</name>
</gene>
<feature type="domain" description="4-oxalocrotonate tautomerase-like" evidence="3">
    <location>
        <begin position="2"/>
        <end position="52"/>
    </location>
</feature>
<reference evidence="5" key="1">
    <citation type="submission" date="2016-10" db="EMBL/GenBank/DDBJ databases">
        <authorList>
            <person name="Varghese N."/>
            <person name="Submissions S."/>
        </authorList>
    </citation>
    <scope>NUCLEOTIDE SEQUENCE [LARGE SCALE GENOMIC DNA]</scope>
    <source>
        <strain evidence="5">8N4</strain>
    </source>
</reference>
<dbReference type="AlphaFoldDB" id="A0A1H9KY58"/>
<dbReference type="Gene3D" id="3.30.429.10">
    <property type="entry name" value="Macrophage Migration Inhibitory Factor"/>
    <property type="match status" value="1"/>
</dbReference>
<dbReference type="InterPro" id="IPR014347">
    <property type="entry name" value="Tautomerase/MIF_sf"/>
</dbReference>
<dbReference type="NCBIfam" id="NF002324">
    <property type="entry name" value="PRK01271.1"/>
    <property type="match status" value="1"/>
</dbReference>
<evidence type="ECO:0000256" key="2">
    <source>
        <dbReference type="PIRSR" id="PIRSR037799-1"/>
    </source>
</evidence>
<dbReference type="STRING" id="988801.SAMN05216522_11080"/>
<dbReference type="EMBL" id="FOGC01000010">
    <property type="protein sequence ID" value="SER03807.1"/>
    <property type="molecule type" value="Genomic_DNA"/>
</dbReference>
<dbReference type="GO" id="GO:0005737">
    <property type="term" value="C:cytoplasm"/>
    <property type="evidence" value="ECO:0007669"/>
    <property type="project" value="InterPro"/>
</dbReference>
<organism evidence="4 5">
    <name type="scientific">Rosenbergiella nectarea</name>
    <dbReference type="NCBI Taxonomy" id="988801"/>
    <lineage>
        <taxon>Bacteria</taxon>
        <taxon>Pseudomonadati</taxon>
        <taxon>Pseudomonadota</taxon>
        <taxon>Gammaproteobacteria</taxon>
        <taxon>Enterobacterales</taxon>
        <taxon>Erwiniaceae</taxon>
        <taxon>Rosenbergiella</taxon>
    </lineage>
</organism>
<protein>
    <submittedName>
        <fullName evidence="4">4-oxalocrotonate tautomerase</fullName>
    </submittedName>
</protein>
<dbReference type="SUPFAM" id="SSF55331">
    <property type="entry name" value="Tautomerase/MIF"/>
    <property type="match status" value="1"/>
</dbReference>
<evidence type="ECO:0000256" key="1">
    <source>
        <dbReference type="ARBA" id="ARBA00023235"/>
    </source>
</evidence>